<keyword evidence="1" id="KW-0472">Membrane</keyword>
<feature type="transmembrane region" description="Helical" evidence="1">
    <location>
        <begin position="20"/>
        <end position="41"/>
    </location>
</feature>
<feature type="transmembrane region" description="Helical" evidence="1">
    <location>
        <begin position="94"/>
        <end position="115"/>
    </location>
</feature>
<feature type="transmembrane region" description="Helical" evidence="1">
    <location>
        <begin position="243"/>
        <end position="261"/>
    </location>
</feature>
<keyword evidence="3" id="KW-1185">Reference proteome</keyword>
<feature type="transmembrane region" description="Helical" evidence="1">
    <location>
        <begin position="165"/>
        <end position="185"/>
    </location>
</feature>
<feature type="transmembrane region" description="Helical" evidence="1">
    <location>
        <begin position="206"/>
        <end position="223"/>
    </location>
</feature>
<protein>
    <submittedName>
        <fullName evidence="2">Uncharacterized protein</fullName>
    </submittedName>
</protein>
<dbReference type="AlphaFoldDB" id="A0A834MER8"/>
<evidence type="ECO:0000256" key="1">
    <source>
        <dbReference type="SAM" id="Phobius"/>
    </source>
</evidence>
<proteinExistence type="predicted"/>
<organism evidence="2 3">
    <name type="scientific">Rhynchophorus ferrugineus</name>
    <name type="common">Red palm weevil</name>
    <name type="synonym">Curculio ferrugineus</name>
    <dbReference type="NCBI Taxonomy" id="354439"/>
    <lineage>
        <taxon>Eukaryota</taxon>
        <taxon>Metazoa</taxon>
        <taxon>Ecdysozoa</taxon>
        <taxon>Arthropoda</taxon>
        <taxon>Hexapoda</taxon>
        <taxon>Insecta</taxon>
        <taxon>Pterygota</taxon>
        <taxon>Neoptera</taxon>
        <taxon>Endopterygota</taxon>
        <taxon>Coleoptera</taxon>
        <taxon>Polyphaga</taxon>
        <taxon>Cucujiformia</taxon>
        <taxon>Curculionidae</taxon>
        <taxon>Dryophthorinae</taxon>
        <taxon>Rhynchophorus</taxon>
    </lineage>
</organism>
<comment type="caution">
    <text evidence="2">The sequence shown here is derived from an EMBL/GenBank/DDBJ whole genome shotgun (WGS) entry which is preliminary data.</text>
</comment>
<dbReference type="EMBL" id="JAACXV010000374">
    <property type="protein sequence ID" value="KAF7279136.1"/>
    <property type="molecule type" value="Genomic_DNA"/>
</dbReference>
<sequence length="317" mass="36252">MESSNYSTISSSFEDYEISRIILMLAILAGSVADIYLIVIINKFKAIQTEANLLFCSVAWCHLFYTFLGGILSFLISILTYGIRDFGYYIVQDIDYMCLGMMHLTMTFIVVDWAVSQYFPSFHDNHPNLFKRGVLISFLLFLPVILPTSYPWFTEDMIEFSGIRFLCKAGTFSVCFVVSLALFIIRNCKPPANEDPEAKYRLMLPCVYFLMVLPSVIDAWNALFFDQHVLELVFNGHASTSTYLTSAIFVLAQVVMVSMLSRTSKYFRANYFCCCKRKGEEGSDEDNLNDETPFHREQCSPVTFEKKSEAVNLKDTP</sequence>
<keyword evidence="1" id="KW-1133">Transmembrane helix</keyword>
<feature type="transmembrane region" description="Helical" evidence="1">
    <location>
        <begin position="135"/>
        <end position="153"/>
    </location>
</feature>
<feature type="transmembrane region" description="Helical" evidence="1">
    <location>
        <begin position="53"/>
        <end position="82"/>
    </location>
</feature>
<name>A0A834MER8_RHYFE</name>
<keyword evidence="1" id="KW-0812">Transmembrane</keyword>
<gene>
    <name evidence="2" type="ORF">GWI33_007550</name>
</gene>
<evidence type="ECO:0000313" key="2">
    <source>
        <dbReference type="EMBL" id="KAF7279136.1"/>
    </source>
</evidence>
<evidence type="ECO:0000313" key="3">
    <source>
        <dbReference type="Proteomes" id="UP000625711"/>
    </source>
</evidence>
<accession>A0A834MER8</accession>
<reference evidence="2" key="1">
    <citation type="submission" date="2020-08" db="EMBL/GenBank/DDBJ databases">
        <title>Genome sequencing and assembly of the red palm weevil Rhynchophorus ferrugineus.</title>
        <authorList>
            <person name="Dias G.B."/>
            <person name="Bergman C.M."/>
            <person name="Manee M."/>
        </authorList>
    </citation>
    <scope>NUCLEOTIDE SEQUENCE</scope>
    <source>
        <strain evidence="2">AA-2017</strain>
        <tissue evidence="2">Whole larva</tissue>
    </source>
</reference>
<dbReference type="OrthoDB" id="6784480at2759"/>
<dbReference type="Proteomes" id="UP000625711">
    <property type="component" value="Unassembled WGS sequence"/>
</dbReference>